<dbReference type="GO" id="GO:0004222">
    <property type="term" value="F:metalloendopeptidase activity"/>
    <property type="evidence" value="ECO:0007669"/>
    <property type="project" value="InterPro"/>
</dbReference>
<dbReference type="SUPFAM" id="SSF55486">
    <property type="entry name" value="Metalloproteases ('zincins'), catalytic domain"/>
    <property type="match status" value="1"/>
</dbReference>
<evidence type="ECO:0000256" key="5">
    <source>
        <dbReference type="PROSITE-ProRule" id="PRU00276"/>
    </source>
</evidence>
<dbReference type="Pfam" id="PF13688">
    <property type="entry name" value="Reprolysin_5"/>
    <property type="match status" value="1"/>
</dbReference>
<dbReference type="PROSITE" id="PS50215">
    <property type="entry name" value="ADAM_MEPRO"/>
    <property type="match status" value="1"/>
</dbReference>
<keyword evidence="2" id="KW-0378">Hydrolase</keyword>
<dbReference type="PANTHER" id="PTHR11905:SF159">
    <property type="entry name" value="ADAM METALLOPROTEASE"/>
    <property type="match status" value="1"/>
</dbReference>
<dbReference type="PANTHER" id="PTHR11905">
    <property type="entry name" value="ADAM A DISINTEGRIN AND METALLOPROTEASE DOMAIN"/>
    <property type="match status" value="1"/>
</dbReference>
<feature type="binding site" evidence="5">
    <location>
        <position position="337"/>
    </location>
    <ligand>
        <name>Zn(2+)</name>
        <dbReference type="ChEBI" id="CHEBI:29105"/>
        <note>catalytic</note>
    </ligand>
</feature>
<accession>A0A131YYU0</accession>
<feature type="disulfide bond" evidence="5">
    <location>
        <begin position="304"/>
        <end position="384"/>
    </location>
</feature>
<evidence type="ECO:0000256" key="1">
    <source>
        <dbReference type="ARBA" id="ARBA00022670"/>
    </source>
</evidence>
<keyword evidence="1" id="KW-0645">Protease</keyword>
<keyword evidence="3 5" id="KW-0862">Zinc</keyword>
<name>A0A131YYU0_RHIAP</name>
<dbReference type="Gene3D" id="3.40.390.10">
    <property type="entry name" value="Collagenase (Catalytic Domain)"/>
    <property type="match status" value="1"/>
</dbReference>
<evidence type="ECO:0000256" key="4">
    <source>
        <dbReference type="ARBA" id="ARBA00023049"/>
    </source>
</evidence>
<feature type="domain" description="Peptidase M12B" evidence="7">
    <location>
        <begin position="178"/>
        <end position="389"/>
    </location>
</feature>
<dbReference type="GO" id="GO:0006509">
    <property type="term" value="P:membrane protein ectodomain proteolysis"/>
    <property type="evidence" value="ECO:0007669"/>
    <property type="project" value="TreeGrafter"/>
</dbReference>
<feature type="binding site" evidence="5">
    <location>
        <position position="331"/>
    </location>
    <ligand>
        <name>Zn(2+)</name>
        <dbReference type="ChEBI" id="CHEBI:29105"/>
        <note>catalytic</note>
    </ligand>
</feature>
<evidence type="ECO:0000259" key="7">
    <source>
        <dbReference type="PROSITE" id="PS50215"/>
    </source>
</evidence>
<protein>
    <submittedName>
        <fullName evidence="8">Reprolysin</fullName>
    </submittedName>
</protein>
<evidence type="ECO:0000256" key="6">
    <source>
        <dbReference type="SAM" id="SignalP"/>
    </source>
</evidence>
<keyword evidence="5" id="KW-1015">Disulfide bond</keyword>
<feature type="chain" id="PRO_5007286370" evidence="6">
    <location>
        <begin position="17"/>
        <end position="478"/>
    </location>
</feature>
<comment type="caution">
    <text evidence="5">Lacks conserved residue(s) required for the propagation of feature annotation.</text>
</comment>
<keyword evidence="5" id="KW-0479">Metal-binding</keyword>
<dbReference type="InterPro" id="IPR001590">
    <property type="entry name" value="Peptidase_M12B"/>
</dbReference>
<feature type="active site" evidence="5">
    <location>
        <position position="328"/>
    </location>
</feature>
<dbReference type="Gene3D" id="3.40.1620.60">
    <property type="match status" value="1"/>
</dbReference>
<keyword evidence="6" id="KW-0732">Signal</keyword>
<reference evidence="8" key="1">
    <citation type="journal article" date="2016" name="Ticks Tick Borne Dis.">
        <title>De novo assembly and annotation of the salivary gland transcriptome of Rhipicephalus appendiculatus male and female ticks during blood feeding.</title>
        <authorList>
            <person name="de Castro M.H."/>
            <person name="de Klerk D."/>
            <person name="Pienaar R."/>
            <person name="Latif A.A."/>
            <person name="Rees D.J."/>
            <person name="Mans B.J."/>
        </authorList>
    </citation>
    <scope>NUCLEOTIDE SEQUENCE</scope>
    <source>
        <tissue evidence="8">Salivary glands</tissue>
    </source>
</reference>
<feature type="signal peptide" evidence="6">
    <location>
        <begin position="1"/>
        <end position="16"/>
    </location>
</feature>
<dbReference type="GO" id="GO:0046872">
    <property type="term" value="F:metal ion binding"/>
    <property type="evidence" value="ECO:0007669"/>
    <property type="project" value="UniProtKB-KW"/>
</dbReference>
<dbReference type="InterPro" id="IPR024079">
    <property type="entry name" value="MetalloPept_cat_dom_sf"/>
</dbReference>
<keyword evidence="4" id="KW-0482">Metalloprotease</keyword>
<evidence type="ECO:0000313" key="8">
    <source>
        <dbReference type="EMBL" id="JAP83722.1"/>
    </source>
</evidence>
<sequence>MITFIIVSNFVLSCYAEHEMLVYPVIVQQRTSAGNMTLLLHDRLTLNLERSTVLAEKLVMVTSSQHERQVKTVDTSSIQKTLYHDKHHGSSLMVQQRDGMVKVEGIINHKLRIKPVPQSERSSQGHALHRIYEVQETDDELAKMAPNDQVPLSHTAAMSPLHVHSAEPVLPRRLLEEFVVEVTVISDQLHQVHYEKDDDLIVYLAVMMNAVNLRYHGMHNPRIRFKLVGVTRSLVDVFASYMAGGYLEAYGTIEGLVNYVSNGNIPEQTDVVYLITHRDMANGRSGLAPAEQRMTGLSYVGGVCTKEKIGMGEDIALSYRGVFTMAHELGHTLGAQHDQVGHPECPWSAGSLMSYVDGGENRYRLTPCSKRQIRSVVSKLPQWCLMETSRRNLMVHPSTLPGNMISADLFCKLYLRRKTNSPQQYTKITPEYSQKCKMQCCYVTGRLTWCYEVDILDGMSCGEGKTCLKGACRRRHPW</sequence>
<dbReference type="AlphaFoldDB" id="A0A131YYU0"/>
<organism evidence="8">
    <name type="scientific">Rhipicephalus appendiculatus</name>
    <name type="common">Brown ear tick</name>
    <dbReference type="NCBI Taxonomy" id="34631"/>
    <lineage>
        <taxon>Eukaryota</taxon>
        <taxon>Metazoa</taxon>
        <taxon>Ecdysozoa</taxon>
        <taxon>Arthropoda</taxon>
        <taxon>Chelicerata</taxon>
        <taxon>Arachnida</taxon>
        <taxon>Acari</taxon>
        <taxon>Parasitiformes</taxon>
        <taxon>Ixodida</taxon>
        <taxon>Ixodoidea</taxon>
        <taxon>Ixodidae</taxon>
        <taxon>Rhipicephalinae</taxon>
        <taxon>Rhipicephalus</taxon>
        <taxon>Rhipicephalus</taxon>
    </lineage>
</organism>
<evidence type="ECO:0000256" key="3">
    <source>
        <dbReference type="ARBA" id="ARBA00022833"/>
    </source>
</evidence>
<proteinExistence type="predicted"/>
<evidence type="ECO:0000256" key="2">
    <source>
        <dbReference type="ARBA" id="ARBA00022801"/>
    </source>
</evidence>
<dbReference type="EMBL" id="GEDV01004835">
    <property type="protein sequence ID" value="JAP83722.1"/>
    <property type="molecule type" value="Transcribed_RNA"/>
</dbReference>
<feature type="binding site" evidence="5">
    <location>
        <position position="327"/>
    </location>
    <ligand>
        <name>Zn(2+)</name>
        <dbReference type="ChEBI" id="CHEBI:29105"/>
        <note>catalytic</note>
    </ligand>
</feature>